<organism evidence="2">
    <name type="scientific">marine sediment metagenome</name>
    <dbReference type="NCBI Taxonomy" id="412755"/>
    <lineage>
        <taxon>unclassified sequences</taxon>
        <taxon>metagenomes</taxon>
        <taxon>ecological metagenomes</taxon>
    </lineage>
</organism>
<protein>
    <recommendedName>
        <fullName evidence="1">Helix-turn-helix domain-containing protein</fullName>
    </recommendedName>
</protein>
<dbReference type="EMBL" id="BARU01022156">
    <property type="protein sequence ID" value="GAH53539.1"/>
    <property type="molecule type" value="Genomic_DNA"/>
</dbReference>
<dbReference type="Pfam" id="PF12728">
    <property type="entry name" value="HTH_17"/>
    <property type="match status" value="1"/>
</dbReference>
<feature type="domain" description="Helix-turn-helix" evidence="1">
    <location>
        <begin position="4"/>
        <end position="53"/>
    </location>
</feature>
<dbReference type="InterPro" id="IPR041657">
    <property type="entry name" value="HTH_17"/>
</dbReference>
<dbReference type="InterPro" id="IPR009061">
    <property type="entry name" value="DNA-bd_dom_put_sf"/>
</dbReference>
<comment type="caution">
    <text evidence="2">The sequence shown here is derived from an EMBL/GenBank/DDBJ whole genome shotgun (WGS) entry which is preliminary data.</text>
</comment>
<gene>
    <name evidence="2" type="ORF">S03H2_36130</name>
</gene>
<dbReference type="AlphaFoldDB" id="X1HI99"/>
<proteinExistence type="predicted"/>
<evidence type="ECO:0000313" key="2">
    <source>
        <dbReference type="EMBL" id="GAH53539.1"/>
    </source>
</evidence>
<evidence type="ECO:0000259" key="1">
    <source>
        <dbReference type="Pfam" id="PF12728"/>
    </source>
</evidence>
<reference evidence="2" key="1">
    <citation type="journal article" date="2014" name="Front. Microbiol.">
        <title>High frequency of phylogenetically diverse reductive dehalogenase-homologous genes in deep subseafloor sedimentary metagenomes.</title>
        <authorList>
            <person name="Kawai M."/>
            <person name="Futagami T."/>
            <person name="Toyoda A."/>
            <person name="Takaki Y."/>
            <person name="Nishi S."/>
            <person name="Hori S."/>
            <person name="Arai W."/>
            <person name="Tsubouchi T."/>
            <person name="Morono Y."/>
            <person name="Uchiyama I."/>
            <person name="Ito T."/>
            <person name="Fujiyama A."/>
            <person name="Inagaki F."/>
            <person name="Takami H."/>
        </authorList>
    </citation>
    <scope>NUCLEOTIDE SEQUENCE</scope>
    <source>
        <strain evidence="2">Expedition CK06-06</strain>
    </source>
</reference>
<accession>X1HI99</accession>
<sequence>MKELLTVKEIATILKLETQSVRMNLRAGAIKAFRLNDGGWRVREEDLKKFIKDNLDIATDDQKKYLNQKQEAKK</sequence>
<name>X1HI99_9ZZZZ</name>
<dbReference type="SUPFAM" id="SSF46955">
    <property type="entry name" value="Putative DNA-binding domain"/>
    <property type="match status" value="1"/>
</dbReference>